<accession>A0ABZ3HDK9</accession>
<evidence type="ECO:0000256" key="2">
    <source>
        <dbReference type="SAM" id="Phobius"/>
    </source>
</evidence>
<feature type="transmembrane region" description="Helical" evidence="2">
    <location>
        <begin position="586"/>
        <end position="604"/>
    </location>
</feature>
<organism evidence="3 4">
    <name type="scientific">Sulfurimonas diazotrophicus</name>
    <dbReference type="NCBI Taxonomy" id="3131939"/>
    <lineage>
        <taxon>Bacteria</taxon>
        <taxon>Pseudomonadati</taxon>
        <taxon>Campylobacterota</taxon>
        <taxon>Epsilonproteobacteria</taxon>
        <taxon>Campylobacterales</taxon>
        <taxon>Sulfurimonadaceae</taxon>
        <taxon>Sulfurimonas</taxon>
    </lineage>
</organism>
<feature type="transmembrane region" description="Helical" evidence="2">
    <location>
        <begin position="715"/>
        <end position="734"/>
    </location>
</feature>
<feature type="compositionally biased region" description="Basic and acidic residues" evidence="1">
    <location>
        <begin position="33"/>
        <end position="55"/>
    </location>
</feature>
<feature type="transmembrane region" description="Helical" evidence="2">
    <location>
        <begin position="842"/>
        <end position="859"/>
    </location>
</feature>
<feature type="transmembrane region" description="Helical" evidence="2">
    <location>
        <begin position="464"/>
        <end position="486"/>
    </location>
</feature>
<dbReference type="InterPro" id="IPR014600">
    <property type="entry name" value="UCP035905_mem"/>
</dbReference>
<dbReference type="PANTHER" id="PTHR38434">
    <property type="entry name" value="BLL2549 PROTEIN"/>
    <property type="match status" value="1"/>
</dbReference>
<dbReference type="PIRSF" id="PIRSF035905">
    <property type="entry name" value="UCP035905_mp"/>
    <property type="match status" value="1"/>
</dbReference>
<feature type="transmembrane region" description="Helical" evidence="2">
    <location>
        <begin position="152"/>
        <end position="169"/>
    </location>
</feature>
<feature type="transmembrane region" description="Helical" evidence="2">
    <location>
        <begin position="746"/>
        <end position="764"/>
    </location>
</feature>
<name>A0ABZ3HDK9_9BACT</name>
<feature type="transmembrane region" description="Helical" evidence="2">
    <location>
        <begin position="208"/>
        <end position="233"/>
    </location>
</feature>
<evidence type="ECO:0000313" key="4">
    <source>
        <dbReference type="Proteomes" id="UP001447842"/>
    </source>
</evidence>
<feature type="transmembrane region" description="Helical" evidence="2">
    <location>
        <begin position="533"/>
        <end position="554"/>
    </location>
</feature>
<feature type="transmembrane region" description="Helical" evidence="2">
    <location>
        <begin position="120"/>
        <end position="140"/>
    </location>
</feature>
<keyword evidence="2" id="KW-0812">Transmembrane</keyword>
<proteinExistence type="predicted"/>
<sequence length="874" mass="95316">MLTLLAILIIFFLILDLYKKNRELRERLDALGDEEQSAKREKRERPRSPLEEVKKTLVPPAMKTVVPPEQNAKTVTRPEAAQRPVRKTPEAAGPDTVRTGAAEPSPLAQMINRFLTGGNMLVKVGGIIFFLGLVFLVKYAAEHNMISIEMRLIGIALGALGMTALGWRLREREGYYGLVLQALGVASFYLVVYASAKMYGLLTMPQAFVIMLIVVICGSLLAVAQDAVILALFSITGGFLVPILTSDGSGSHIVLFSYYAMLNIGVLLIAWYRSWRVLNIAGFFFTFVIATAWGVLRYDPALFISTEPFLIFFFLLYLGVSILFTSKQPFEVCAFIDSTLVFGLPLVAFSLQASMVKQYEYGVFYSAMVVGSLYLTLFRLLSPRVKMQMLAEAFRAIAVVFYTVAIPYALDDRMTGALWALEGAAVIWISLKYRKHYGVIFGMVLELASNVLYLLSTVGLSAEFAFANGIFAGYAVVVTAALFTAYRLRAHPGGEPGTLTQAFSMIFLGTGLLMWLLAGFLEAGRSSFETGNVLLIYAALSAVLFAAAAIRFAWAELGGVSQYYLPLGIVIFATLLQHFIAAHPFAGIGSIAIVLFFTVHYGLLWRFGSDWKLGALLHVAGMVLLVLILSRELQYAVETWTGITVLGHGAFGVMPILTLLLLVQSDRYYPSLIREYLTVYRLAGGIALSTIVGIWELKISALDGAVPFMPYIPLLSPLDLLQAAGLAVFVYWLYRVERITAAADRFAFKAAGIAAFLFATLLLGRAVHFYGDVGYTTYALAASLLFQASLSILWSCMGIAAMLVGKVRGERTVWLAGAGVLGVVVLKLFLVDLAGSGTVERIVSFISVGVLLLLVGYFAPIPPSKDGAAEQTGA</sequence>
<feature type="transmembrane region" description="Helical" evidence="2">
    <location>
        <begin position="332"/>
        <end position="351"/>
    </location>
</feature>
<keyword evidence="2" id="KW-1133">Transmembrane helix</keyword>
<feature type="transmembrane region" description="Helical" evidence="2">
    <location>
        <begin position="784"/>
        <end position="805"/>
    </location>
</feature>
<feature type="transmembrane region" description="Helical" evidence="2">
    <location>
        <begin position="393"/>
        <end position="410"/>
    </location>
</feature>
<feature type="transmembrane region" description="Helical" evidence="2">
    <location>
        <begin position="498"/>
        <end position="521"/>
    </location>
</feature>
<feature type="transmembrane region" description="Helical" evidence="2">
    <location>
        <begin position="416"/>
        <end position="431"/>
    </location>
</feature>
<dbReference type="PANTHER" id="PTHR38434:SF1">
    <property type="entry name" value="BLL2549 PROTEIN"/>
    <property type="match status" value="1"/>
</dbReference>
<reference evidence="3 4" key="1">
    <citation type="submission" date="2024-03" db="EMBL/GenBank/DDBJ databases">
        <title>Sulfurimonas sp. HSL3-1.</title>
        <authorList>
            <person name="Wang S."/>
        </authorList>
    </citation>
    <scope>NUCLEOTIDE SEQUENCE [LARGE SCALE GENOMIC DNA]</scope>
    <source>
        <strain evidence="3 4">HSL3-1</strain>
    </source>
</reference>
<feature type="transmembrane region" description="Helical" evidence="2">
    <location>
        <begin position="642"/>
        <end position="663"/>
    </location>
</feature>
<feature type="transmembrane region" description="Helical" evidence="2">
    <location>
        <begin position="253"/>
        <end position="272"/>
    </location>
</feature>
<keyword evidence="2" id="KW-0472">Membrane</keyword>
<dbReference type="RefSeq" id="WP_345973624.1">
    <property type="nucleotide sequence ID" value="NZ_CP147920.1"/>
</dbReference>
<feature type="transmembrane region" description="Helical" evidence="2">
    <location>
        <begin position="363"/>
        <end position="381"/>
    </location>
</feature>
<feature type="transmembrane region" description="Helical" evidence="2">
    <location>
        <begin position="438"/>
        <end position="458"/>
    </location>
</feature>
<dbReference type="Proteomes" id="UP001447842">
    <property type="component" value="Chromosome"/>
</dbReference>
<feature type="transmembrane region" description="Helical" evidence="2">
    <location>
        <begin position="563"/>
        <end position="580"/>
    </location>
</feature>
<dbReference type="Pfam" id="PF10101">
    <property type="entry name" value="DUF2339"/>
    <property type="match status" value="1"/>
</dbReference>
<keyword evidence="4" id="KW-1185">Reference proteome</keyword>
<gene>
    <name evidence="3" type="ORF">WCY31_05760</name>
</gene>
<feature type="region of interest" description="Disordered" evidence="1">
    <location>
        <begin position="33"/>
        <end position="99"/>
    </location>
</feature>
<protein>
    <submittedName>
        <fullName evidence="3">DUF2339 domain-containing protein</fullName>
    </submittedName>
</protein>
<feature type="transmembrane region" description="Helical" evidence="2">
    <location>
        <begin position="812"/>
        <end position="830"/>
    </location>
</feature>
<feature type="transmembrane region" description="Helical" evidence="2">
    <location>
        <begin position="611"/>
        <end position="630"/>
    </location>
</feature>
<evidence type="ECO:0000256" key="1">
    <source>
        <dbReference type="SAM" id="MobiDB-lite"/>
    </source>
</evidence>
<feature type="transmembrane region" description="Helical" evidence="2">
    <location>
        <begin position="675"/>
        <end position="695"/>
    </location>
</feature>
<feature type="transmembrane region" description="Helical" evidence="2">
    <location>
        <begin position="308"/>
        <end position="325"/>
    </location>
</feature>
<dbReference type="InterPro" id="IPR019286">
    <property type="entry name" value="DUF2339_TM"/>
</dbReference>
<evidence type="ECO:0000313" key="3">
    <source>
        <dbReference type="EMBL" id="XAU16213.1"/>
    </source>
</evidence>
<feature type="transmembrane region" description="Helical" evidence="2">
    <location>
        <begin position="175"/>
        <end position="196"/>
    </location>
</feature>
<dbReference type="EMBL" id="CP147920">
    <property type="protein sequence ID" value="XAU16213.1"/>
    <property type="molecule type" value="Genomic_DNA"/>
</dbReference>
<feature type="transmembrane region" description="Helical" evidence="2">
    <location>
        <begin position="277"/>
        <end position="296"/>
    </location>
</feature>